<dbReference type="EMBL" id="BPLR01004972">
    <property type="protein sequence ID" value="GIX98857.1"/>
    <property type="molecule type" value="Genomic_DNA"/>
</dbReference>
<name>A0AAV4PN75_CAEEX</name>
<gene>
    <name evidence="1" type="ORF">CEXT_250751</name>
</gene>
<dbReference type="Proteomes" id="UP001054945">
    <property type="component" value="Unassembled WGS sequence"/>
</dbReference>
<sequence>MRSRHENGWHLRESFDRVLKMNVYTDIFVGLLMERRSQQNRKRWRWVGKGAYCNNLRVKDFTTHRVGSVRIVLAKTVDVLSEMDSKETGLIRSSHAKEKRVTALMQEVSPGADGLIVCSRYKRLKNGE</sequence>
<reference evidence="1 2" key="1">
    <citation type="submission" date="2021-06" db="EMBL/GenBank/DDBJ databases">
        <title>Caerostris extrusa draft genome.</title>
        <authorList>
            <person name="Kono N."/>
            <person name="Arakawa K."/>
        </authorList>
    </citation>
    <scope>NUCLEOTIDE SEQUENCE [LARGE SCALE GENOMIC DNA]</scope>
</reference>
<keyword evidence="2" id="KW-1185">Reference proteome</keyword>
<dbReference type="AlphaFoldDB" id="A0AAV4PN75"/>
<organism evidence="1 2">
    <name type="scientific">Caerostris extrusa</name>
    <name type="common">Bark spider</name>
    <name type="synonym">Caerostris bankana</name>
    <dbReference type="NCBI Taxonomy" id="172846"/>
    <lineage>
        <taxon>Eukaryota</taxon>
        <taxon>Metazoa</taxon>
        <taxon>Ecdysozoa</taxon>
        <taxon>Arthropoda</taxon>
        <taxon>Chelicerata</taxon>
        <taxon>Arachnida</taxon>
        <taxon>Araneae</taxon>
        <taxon>Araneomorphae</taxon>
        <taxon>Entelegynae</taxon>
        <taxon>Araneoidea</taxon>
        <taxon>Araneidae</taxon>
        <taxon>Caerostris</taxon>
    </lineage>
</organism>
<comment type="caution">
    <text evidence="1">The sequence shown here is derived from an EMBL/GenBank/DDBJ whole genome shotgun (WGS) entry which is preliminary data.</text>
</comment>
<evidence type="ECO:0000313" key="1">
    <source>
        <dbReference type="EMBL" id="GIX98857.1"/>
    </source>
</evidence>
<proteinExistence type="predicted"/>
<protein>
    <submittedName>
        <fullName evidence="1">Uncharacterized protein</fullName>
    </submittedName>
</protein>
<evidence type="ECO:0000313" key="2">
    <source>
        <dbReference type="Proteomes" id="UP001054945"/>
    </source>
</evidence>
<accession>A0AAV4PN75</accession>